<dbReference type="RefSeq" id="WP_007119737.1">
    <property type="nucleotide sequence ID" value="NZ_ABID01000003.1"/>
</dbReference>
<accession>A0ABM9X5K2</accession>
<feature type="region of interest" description="Disordered" evidence="1">
    <location>
        <begin position="125"/>
        <end position="148"/>
    </location>
</feature>
<feature type="compositionally biased region" description="Low complexity" evidence="1">
    <location>
        <begin position="13"/>
        <end position="28"/>
    </location>
</feature>
<gene>
    <name evidence="2" type="ORF">OIHEL45_13610</name>
</gene>
<evidence type="ECO:0000313" key="2">
    <source>
        <dbReference type="EMBL" id="EDQ04741.1"/>
    </source>
</evidence>
<feature type="compositionally biased region" description="Low complexity" evidence="1">
    <location>
        <begin position="63"/>
        <end position="90"/>
    </location>
</feature>
<reference evidence="2 3" key="1">
    <citation type="submission" date="2007-11" db="EMBL/GenBank/DDBJ databases">
        <authorList>
            <person name="Wagner-Dobler I."/>
            <person name="Ferriera S."/>
            <person name="Johnson J."/>
            <person name="Kravitz S."/>
            <person name="Beeson K."/>
            <person name="Sutton G."/>
            <person name="Rogers Y.-H."/>
            <person name="Friedman R."/>
            <person name="Frazier M."/>
            <person name="Venter J.C."/>
        </authorList>
    </citation>
    <scope>NUCLEOTIDE SEQUENCE [LARGE SCALE GENOMIC DNA]</scope>
    <source>
        <strain evidence="2 3">HEL-45</strain>
    </source>
</reference>
<dbReference type="Proteomes" id="UP000003257">
    <property type="component" value="Unassembled WGS sequence"/>
</dbReference>
<evidence type="ECO:0000313" key="3">
    <source>
        <dbReference type="Proteomes" id="UP000003257"/>
    </source>
</evidence>
<feature type="compositionally biased region" description="Low complexity" evidence="1">
    <location>
        <begin position="128"/>
        <end position="142"/>
    </location>
</feature>
<name>A0ABM9X5K2_9RHOB</name>
<dbReference type="EMBL" id="ABID01000003">
    <property type="protein sequence ID" value="EDQ04741.1"/>
    <property type="molecule type" value="Genomic_DNA"/>
</dbReference>
<feature type="compositionally biased region" description="Polar residues" evidence="1">
    <location>
        <begin position="46"/>
        <end position="62"/>
    </location>
</feature>
<organism evidence="2 3">
    <name type="scientific">Sulfitobacter indolifex HEL-45</name>
    <dbReference type="NCBI Taxonomy" id="391624"/>
    <lineage>
        <taxon>Bacteria</taxon>
        <taxon>Pseudomonadati</taxon>
        <taxon>Pseudomonadota</taxon>
        <taxon>Alphaproteobacteria</taxon>
        <taxon>Rhodobacterales</taxon>
        <taxon>Roseobacteraceae</taxon>
        <taxon>Sulfitobacter</taxon>
    </lineage>
</organism>
<proteinExistence type="predicted"/>
<protein>
    <submittedName>
        <fullName evidence="2">DNA polymerase III subunit chi</fullName>
    </submittedName>
</protein>
<keyword evidence="3" id="KW-1185">Reference proteome</keyword>
<feature type="region of interest" description="Disordered" evidence="1">
    <location>
        <begin position="1"/>
        <end position="93"/>
    </location>
</feature>
<sequence>MLSGILGGSSSYQQSKPPASEPAQAPEENQNDAQQAETKPAGEPKATQNSAAAQETTKSQSLQATAQAKPAEAAPKASDAENEAFARAAAQRNVDSVRTRALLDTIAPVNNSAVESAKSYVSKVEPEAQNAKASNAASVAKPALDKAA</sequence>
<comment type="caution">
    <text evidence="2">The sequence shown here is derived from an EMBL/GenBank/DDBJ whole genome shotgun (WGS) entry which is preliminary data.</text>
</comment>
<evidence type="ECO:0000256" key="1">
    <source>
        <dbReference type="SAM" id="MobiDB-lite"/>
    </source>
</evidence>